<feature type="domain" description="Neutral/alkaline non-lysosomal ceramidase C-terminal" evidence="2">
    <location>
        <begin position="1"/>
        <end position="87"/>
    </location>
</feature>
<comment type="similarity">
    <text evidence="1">Belongs to the neutral ceramidase family.</text>
</comment>
<dbReference type="GO" id="GO:0046514">
    <property type="term" value="P:ceramide catabolic process"/>
    <property type="evidence" value="ECO:0007669"/>
    <property type="project" value="InterPro"/>
</dbReference>
<dbReference type="Pfam" id="PF17048">
    <property type="entry name" value="Ceramidse_alk_C"/>
    <property type="match status" value="1"/>
</dbReference>
<dbReference type="AlphaFoldDB" id="A0AAV4B252"/>
<name>A0AAV4B252_9GAST</name>
<organism evidence="3 4">
    <name type="scientific">Plakobranchus ocellatus</name>
    <dbReference type="NCBI Taxonomy" id="259542"/>
    <lineage>
        <taxon>Eukaryota</taxon>
        <taxon>Metazoa</taxon>
        <taxon>Spiralia</taxon>
        <taxon>Lophotrochozoa</taxon>
        <taxon>Mollusca</taxon>
        <taxon>Gastropoda</taxon>
        <taxon>Heterobranchia</taxon>
        <taxon>Euthyneura</taxon>
        <taxon>Panpulmonata</taxon>
        <taxon>Sacoglossa</taxon>
        <taxon>Placobranchoidea</taxon>
        <taxon>Plakobranchidae</taxon>
        <taxon>Plakobranchus</taxon>
    </lineage>
</organism>
<dbReference type="PANTHER" id="PTHR12670:SF1">
    <property type="entry name" value="NEUTRAL CERAMIDASE"/>
    <property type="match status" value="1"/>
</dbReference>
<dbReference type="InterPro" id="IPR006823">
    <property type="entry name" value="Ceramidase_alk"/>
</dbReference>
<protein>
    <submittedName>
        <fullName evidence="3">Neutral ceramidase-like</fullName>
    </submittedName>
</protein>
<accession>A0AAV4B252</accession>
<proteinExistence type="inferred from homology"/>
<comment type="caution">
    <text evidence="3">The sequence shown here is derived from an EMBL/GenBank/DDBJ whole genome shotgun (WGS) entry which is preliminary data.</text>
</comment>
<gene>
    <name evidence="3" type="ORF">PoB_003940600</name>
</gene>
<dbReference type="PANTHER" id="PTHR12670">
    <property type="entry name" value="CERAMIDASE"/>
    <property type="match status" value="1"/>
</dbReference>
<keyword evidence="4" id="KW-1185">Reference proteome</keyword>
<evidence type="ECO:0000313" key="3">
    <source>
        <dbReference type="EMBL" id="GFO12901.1"/>
    </source>
</evidence>
<dbReference type="InterPro" id="IPR031331">
    <property type="entry name" value="NEUT/ALK_ceramidase_C"/>
</dbReference>
<dbReference type="GO" id="GO:0046512">
    <property type="term" value="P:sphingosine biosynthetic process"/>
    <property type="evidence" value="ECO:0007669"/>
    <property type="project" value="TreeGrafter"/>
</dbReference>
<sequence>MTNRTFLTVERKDKQGPWVVQFTDSFWETRYHWIDDNILLGLSRARISWDIAKDQAPGVYRIRHFGTHKSLQGKYTKFTGQTREFEVFASSH</sequence>
<dbReference type="EMBL" id="BLXT01004470">
    <property type="protein sequence ID" value="GFO12901.1"/>
    <property type="molecule type" value="Genomic_DNA"/>
</dbReference>
<evidence type="ECO:0000256" key="1">
    <source>
        <dbReference type="ARBA" id="ARBA00009835"/>
    </source>
</evidence>
<dbReference type="GO" id="GO:0017040">
    <property type="term" value="F:N-acylsphingosine amidohydrolase activity"/>
    <property type="evidence" value="ECO:0007669"/>
    <property type="project" value="InterPro"/>
</dbReference>
<evidence type="ECO:0000313" key="4">
    <source>
        <dbReference type="Proteomes" id="UP000735302"/>
    </source>
</evidence>
<dbReference type="GO" id="GO:0042759">
    <property type="term" value="P:long-chain fatty acid biosynthetic process"/>
    <property type="evidence" value="ECO:0007669"/>
    <property type="project" value="TreeGrafter"/>
</dbReference>
<reference evidence="3 4" key="1">
    <citation type="journal article" date="2021" name="Elife">
        <title>Chloroplast acquisition without the gene transfer in kleptoplastic sea slugs, Plakobranchus ocellatus.</title>
        <authorList>
            <person name="Maeda T."/>
            <person name="Takahashi S."/>
            <person name="Yoshida T."/>
            <person name="Shimamura S."/>
            <person name="Takaki Y."/>
            <person name="Nagai Y."/>
            <person name="Toyoda A."/>
            <person name="Suzuki Y."/>
            <person name="Arimoto A."/>
            <person name="Ishii H."/>
            <person name="Satoh N."/>
            <person name="Nishiyama T."/>
            <person name="Hasebe M."/>
            <person name="Maruyama T."/>
            <person name="Minagawa J."/>
            <person name="Obokata J."/>
            <person name="Shigenobu S."/>
        </authorList>
    </citation>
    <scope>NUCLEOTIDE SEQUENCE [LARGE SCALE GENOMIC DNA]</scope>
</reference>
<dbReference type="InterPro" id="IPR038445">
    <property type="entry name" value="NCDase_C_sf"/>
</dbReference>
<dbReference type="Proteomes" id="UP000735302">
    <property type="component" value="Unassembled WGS sequence"/>
</dbReference>
<dbReference type="GO" id="GO:0016020">
    <property type="term" value="C:membrane"/>
    <property type="evidence" value="ECO:0007669"/>
    <property type="project" value="GOC"/>
</dbReference>
<dbReference type="GO" id="GO:0005576">
    <property type="term" value="C:extracellular region"/>
    <property type="evidence" value="ECO:0007669"/>
    <property type="project" value="TreeGrafter"/>
</dbReference>
<evidence type="ECO:0000259" key="2">
    <source>
        <dbReference type="Pfam" id="PF17048"/>
    </source>
</evidence>
<dbReference type="Gene3D" id="2.60.40.2300">
    <property type="entry name" value="Neutral/alkaline non-lysosomal ceramidase, C-terminal domain"/>
    <property type="match status" value="1"/>
</dbReference>